<evidence type="ECO:0000313" key="2">
    <source>
        <dbReference type="EMBL" id="SUZ50681.1"/>
    </source>
</evidence>
<reference evidence="2" key="1">
    <citation type="submission" date="2018-05" db="EMBL/GenBank/DDBJ databases">
        <authorList>
            <person name="Lanie J.A."/>
            <person name="Ng W.-L."/>
            <person name="Kazmierczak K.M."/>
            <person name="Andrzejewski T.M."/>
            <person name="Davidsen T.M."/>
            <person name="Wayne K.J."/>
            <person name="Tettelin H."/>
            <person name="Glass J.I."/>
            <person name="Rusch D."/>
            <person name="Podicherti R."/>
            <person name="Tsui H.-C.T."/>
            <person name="Winkler M.E."/>
        </authorList>
    </citation>
    <scope>NUCLEOTIDE SEQUENCE</scope>
</reference>
<dbReference type="GO" id="GO:0008081">
    <property type="term" value="F:phosphoric diester hydrolase activity"/>
    <property type="evidence" value="ECO:0007669"/>
    <property type="project" value="InterPro"/>
</dbReference>
<dbReference type="PANTHER" id="PTHR46211:SF14">
    <property type="entry name" value="GLYCEROPHOSPHODIESTER PHOSPHODIESTERASE"/>
    <property type="match status" value="1"/>
</dbReference>
<dbReference type="EMBL" id="UINC01000183">
    <property type="protein sequence ID" value="SUZ50681.1"/>
    <property type="molecule type" value="Genomic_DNA"/>
</dbReference>
<dbReference type="PANTHER" id="PTHR46211">
    <property type="entry name" value="GLYCEROPHOSPHORYL DIESTER PHOSPHODIESTERASE"/>
    <property type="match status" value="1"/>
</dbReference>
<dbReference type="InterPro" id="IPR017946">
    <property type="entry name" value="PLC-like_Pdiesterase_TIM-brl"/>
</dbReference>
<dbReference type="Pfam" id="PF03009">
    <property type="entry name" value="GDPD"/>
    <property type="match status" value="1"/>
</dbReference>
<dbReference type="AlphaFoldDB" id="A0A381N7T3"/>
<proteinExistence type="predicted"/>
<feature type="domain" description="GP-PDE" evidence="1">
    <location>
        <begin position="5"/>
        <end position="242"/>
    </location>
</feature>
<protein>
    <recommendedName>
        <fullName evidence="1">GP-PDE domain-containing protein</fullName>
    </recommendedName>
</protein>
<sequence>MQRKITNIAHRGASSYAPENTRAAFDMAINMGVKHIELDVHSSKDDRLVVIHDDTLNRTTNGNGKVNDHTLKELKALDAGSWFDHKYSGEKVCTLEEILVEYKSAAYLHVEIKGNTPNLAQKTCEMIRDFNAIEKTIITSFWKPWLIETRKYAPEIKTGWLVPLGPGSEWNDSIISDSLNHGFNQICPRADLVTPSLVTNLHDNGFEVRCHGVFTEALMENVVECGADGMTINFPDKLISYLEKRGLAID</sequence>
<dbReference type="InterPro" id="IPR030395">
    <property type="entry name" value="GP_PDE_dom"/>
</dbReference>
<name>A0A381N7T3_9ZZZZ</name>
<dbReference type="SUPFAM" id="SSF51695">
    <property type="entry name" value="PLC-like phosphodiesterases"/>
    <property type="match status" value="1"/>
</dbReference>
<accession>A0A381N7T3</accession>
<organism evidence="2">
    <name type="scientific">marine metagenome</name>
    <dbReference type="NCBI Taxonomy" id="408172"/>
    <lineage>
        <taxon>unclassified sequences</taxon>
        <taxon>metagenomes</taxon>
        <taxon>ecological metagenomes</taxon>
    </lineage>
</organism>
<gene>
    <name evidence="2" type="ORF">METZ01_LOCUS3535</name>
</gene>
<dbReference type="GO" id="GO:0006629">
    <property type="term" value="P:lipid metabolic process"/>
    <property type="evidence" value="ECO:0007669"/>
    <property type="project" value="InterPro"/>
</dbReference>
<dbReference type="PROSITE" id="PS51704">
    <property type="entry name" value="GP_PDE"/>
    <property type="match status" value="1"/>
</dbReference>
<dbReference type="Gene3D" id="3.20.20.190">
    <property type="entry name" value="Phosphatidylinositol (PI) phosphodiesterase"/>
    <property type="match status" value="1"/>
</dbReference>
<evidence type="ECO:0000259" key="1">
    <source>
        <dbReference type="PROSITE" id="PS51704"/>
    </source>
</evidence>